<evidence type="ECO:0000259" key="3">
    <source>
        <dbReference type="Pfam" id="PF16313"/>
    </source>
</evidence>
<dbReference type="Proteomes" id="UP000581408">
    <property type="component" value="Unassembled WGS sequence"/>
</dbReference>
<dbReference type="Pfam" id="PF16313">
    <property type="entry name" value="DUF4953"/>
    <property type="match status" value="1"/>
</dbReference>
<dbReference type="Proteomes" id="UP000577408">
    <property type="component" value="Unassembled WGS sequence"/>
</dbReference>
<evidence type="ECO:0000256" key="1">
    <source>
        <dbReference type="SAM" id="Phobius"/>
    </source>
</evidence>
<dbReference type="InterPro" id="IPR032534">
    <property type="entry name" value="EcxA_zinc-bd"/>
</dbReference>
<accession>A0A7H0KA42</accession>
<sequence>MRADMKANAAIAGTLAAALAFTGIQPAAADETAAQDPSALVSLAEAEYAIDSDNDGLPDDWETGGVVLKDGTELPLHEWGVDPNRPDLFLQLNWMAPHNGASFAPSAQSLQDIVDLFDEHGITLHIDAGETFTNIANYTEFHGGEVLPYSQYYFNGEVTGIRLLKDIETHLGDRSNVFRLGLIGDQIDRGNMATGVALVGDSAFFVGKNSQITTDEQLRNAILHEFGHTLGLRHNGAADATRKLPRNHAASPDYVSVMNYNQQFSHFNYSERGYTAQGTDGPIEVPADWDALVLNTPRIGHDAIELGVSFVSQGAAVGHAPAAPVETKAEKREVQVEAPVTAGKNTNVAAIIGAVVAALAVLGIAGAALNGLLAF</sequence>
<comment type="caution">
    <text evidence="5">The sequence shown here is derived from an EMBL/GenBank/DDBJ whole genome shotgun (WGS) entry which is preliminary data.</text>
</comment>
<organism evidence="5 6">
    <name type="scientific">Corynebacterium wankanglinii</name>
    <dbReference type="NCBI Taxonomy" id="2735136"/>
    <lineage>
        <taxon>Bacteria</taxon>
        <taxon>Bacillati</taxon>
        <taxon>Actinomycetota</taxon>
        <taxon>Actinomycetes</taxon>
        <taxon>Mycobacteriales</taxon>
        <taxon>Corynebacteriaceae</taxon>
        <taxon>Corynebacterium</taxon>
    </lineage>
</organism>
<evidence type="ECO:0000313" key="4">
    <source>
        <dbReference type="EMBL" id="MBA1835937.1"/>
    </source>
</evidence>
<feature type="transmembrane region" description="Helical" evidence="1">
    <location>
        <begin position="348"/>
        <end position="373"/>
    </location>
</feature>
<dbReference type="EMBL" id="JABFEE010000011">
    <property type="protein sequence ID" value="MBA1835937.1"/>
    <property type="molecule type" value="Genomic_DNA"/>
</dbReference>
<dbReference type="GO" id="GO:0008237">
    <property type="term" value="F:metallopeptidase activity"/>
    <property type="evidence" value="ECO:0007669"/>
    <property type="project" value="InterPro"/>
</dbReference>
<feature type="domain" description="EcxA zinc-binding" evidence="3">
    <location>
        <begin position="215"/>
        <end position="262"/>
    </location>
</feature>
<keyword evidence="1" id="KW-0812">Transmembrane</keyword>
<feature type="signal peptide" evidence="2">
    <location>
        <begin position="1"/>
        <end position="29"/>
    </location>
</feature>
<keyword evidence="1" id="KW-1133">Transmembrane helix</keyword>
<feature type="chain" id="PRO_5044657587" description="EcxA zinc-binding domain-containing protein" evidence="2">
    <location>
        <begin position="30"/>
        <end position="375"/>
    </location>
</feature>
<reference evidence="6 7" key="1">
    <citation type="submission" date="2020-05" db="EMBL/GenBank/DDBJ databases">
        <title>Descriptions of Corynebacterium xxxx sp. nov., Corynebacterium yyyy sp. nov. and Corynebacterium zzzz sp. nov.</title>
        <authorList>
            <person name="Zhang G."/>
        </authorList>
    </citation>
    <scope>NUCLEOTIDE SEQUENCE [LARGE SCALE GENOMIC DNA]</scope>
    <source>
        <strain evidence="5">Zg-913</strain>
        <strain evidence="6">zg-913</strain>
        <strain evidence="4">Zg-915</strain>
        <strain evidence="7">zg-915</strain>
    </source>
</reference>
<accession>A0A838CLW5</accession>
<dbReference type="EMBL" id="JABFED010000001">
    <property type="protein sequence ID" value="MBA1836513.1"/>
    <property type="molecule type" value="Genomic_DNA"/>
</dbReference>
<keyword evidence="1" id="KW-0472">Membrane</keyword>
<proteinExistence type="predicted"/>
<protein>
    <recommendedName>
        <fullName evidence="3">EcxA zinc-binding domain-containing protein</fullName>
    </recommendedName>
</protein>
<dbReference type="Gene3D" id="3.40.390.10">
    <property type="entry name" value="Collagenase (Catalytic Domain)"/>
    <property type="match status" value="1"/>
</dbReference>
<keyword evidence="2" id="KW-0732">Signal</keyword>
<gene>
    <name evidence="5" type="ORF">HMA55_01060</name>
    <name evidence="4" type="ORF">HMC16_09485</name>
</gene>
<dbReference type="SUPFAM" id="SSF55486">
    <property type="entry name" value="Metalloproteases ('zincins'), catalytic domain"/>
    <property type="match status" value="1"/>
</dbReference>
<evidence type="ECO:0000256" key="2">
    <source>
        <dbReference type="SAM" id="SignalP"/>
    </source>
</evidence>
<evidence type="ECO:0000313" key="6">
    <source>
        <dbReference type="Proteomes" id="UP000577408"/>
    </source>
</evidence>
<dbReference type="InterPro" id="IPR024079">
    <property type="entry name" value="MetalloPept_cat_dom_sf"/>
</dbReference>
<evidence type="ECO:0000313" key="5">
    <source>
        <dbReference type="EMBL" id="MBA1836513.1"/>
    </source>
</evidence>
<name>A0A7H0KA42_9CORY</name>
<evidence type="ECO:0000313" key="7">
    <source>
        <dbReference type="Proteomes" id="UP000581408"/>
    </source>
</evidence>
<dbReference type="RefSeq" id="WP_181191243.1">
    <property type="nucleotide sequence ID" value="NZ_JABFED010000001.1"/>
</dbReference>
<dbReference type="AlphaFoldDB" id="A0A7H0KA42"/>
<keyword evidence="6" id="KW-1185">Reference proteome</keyword>